<feature type="transmembrane region" description="Helical" evidence="8">
    <location>
        <begin position="346"/>
        <end position="364"/>
    </location>
</feature>
<dbReference type="STRING" id="1434111.MSLAZ_2494"/>
<evidence type="ECO:0000256" key="4">
    <source>
        <dbReference type="ARBA" id="ARBA00022475"/>
    </source>
</evidence>
<evidence type="ECO:0000313" key="10">
    <source>
        <dbReference type="EMBL" id="AKB75755.1"/>
    </source>
</evidence>
<organism evidence="10 11">
    <name type="scientific">Methanosarcina lacustris Z-7289</name>
    <dbReference type="NCBI Taxonomy" id="1434111"/>
    <lineage>
        <taxon>Archaea</taxon>
        <taxon>Methanobacteriati</taxon>
        <taxon>Methanobacteriota</taxon>
        <taxon>Stenosarchaea group</taxon>
        <taxon>Methanomicrobia</taxon>
        <taxon>Methanosarcinales</taxon>
        <taxon>Methanosarcinaceae</taxon>
        <taxon>Methanosarcina</taxon>
    </lineage>
</organism>
<dbReference type="RefSeq" id="WP_048127516.1">
    <property type="nucleotide sequence ID" value="NZ_CP009515.1"/>
</dbReference>
<feature type="transmembrane region" description="Helical" evidence="8">
    <location>
        <begin position="26"/>
        <end position="46"/>
    </location>
</feature>
<protein>
    <submittedName>
        <fullName evidence="10">ABC-type multidrug transport system, permease component</fullName>
    </submittedName>
</protein>
<evidence type="ECO:0000256" key="6">
    <source>
        <dbReference type="ARBA" id="ARBA00022989"/>
    </source>
</evidence>
<dbReference type="Proteomes" id="UP000033072">
    <property type="component" value="Chromosome"/>
</dbReference>
<keyword evidence="4" id="KW-1003">Cell membrane</keyword>
<comment type="subcellular location">
    <subcellularLocation>
        <location evidence="1">Cell membrane</location>
        <topology evidence="1">Multi-pass membrane protein</topology>
    </subcellularLocation>
</comment>
<keyword evidence="11" id="KW-1185">Reference proteome</keyword>
<feature type="transmembrane region" description="Helical" evidence="8">
    <location>
        <begin position="286"/>
        <end position="306"/>
    </location>
</feature>
<dbReference type="PANTHER" id="PTHR30294">
    <property type="entry name" value="MEMBRANE COMPONENT OF ABC TRANSPORTER YHHJ-RELATED"/>
    <property type="match status" value="1"/>
</dbReference>
<evidence type="ECO:0000256" key="8">
    <source>
        <dbReference type="SAM" id="Phobius"/>
    </source>
</evidence>
<evidence type="ECO:0000256" key="1">
    <source>
        <dbReference type="ARBA" id="ARBA00004651"/>
    </source>
</evidence>
<sequence length="368" mass="40211">MTIVTELTDSLIIAKKEFKILSRKKALLIPLILFPIIMIVFFGYGMGGTVKEAPILIINDDTGRASSSLVQEIGSYTTKYDGSPMFSVTYTKDMSQSEAESKIDAGMYKGVLIIPPDYSDNVAKNESMTLTLLTDSSDVTTSSVIINFMRQLLAKAGSITLNVPNIYGNLEYLDFLIPGVIALTVFMGSVATTGSAIAGEKEDGTLVRMLMTPVSKRSVILGKTIYQLILQLGRAVILILAAYFLLGFNMNGSWLLVSLVLVIFTLGGVGMGIVMSTMVEDMESFFQLNMLVTMPAMFVTGVFFPLSSVPDWMRYIAYCLPLTYAIDAMRTIMIKGQGLNAVSNDLIILSLFAIITFTAGVHLFRREA</sequence>
<dbReference type="AlphaFoldDB" id="A0A0E3WT02"/>
<keyword evidence="7 8" id="KW-0472">Membrane</keyword>
<gene>
    <name evidence="10" type="ORF">MSLAZ_2494</name>
</gene>
<keyword evidence="3" id="KW-0813">Transport</keyword>
<feature type="domain" description="ABC transmembrane type-2" evidence="9">
    <location>
        <begin position="130"/>
        <end position="367"/>
    </location>
</feature>
<dbReference type="EMBL" id="CP009515">
    <property type="protein sequence ID" value="AKB75755.1"/>
    <property type="molecule type" value="Genomic_DNA"/>
</dbReference>
<dbReference type="GO" id="GO:0140359">
    <property type="term" value="F:ABC-type transporter activity"/>
    <property type="evidence" value="ECO:0007669"/>
    <property type="project" value="InterPro"/>
</dbReference>
<name>A0A0E3WT02_9EURY</name>
<dbReference type="InterPro" id="IPR051449">
    <property type="entry name" value="ABC-2_transporter_component"/>
</dbReference>
<dbReference type="GeneID" id="24807328"/>
<feature type="transmembrane region" description="Helical" evidence="8">
    <location>
        <begin position="252"/>
        <end position="274"/>
    </location>
</feature>
<dbReference type="InterPro" id="IPR013525">
    <property type="entry name" value="ABC2_TM"/>
</dbReference>
<dbReference type="KEGG" id="mls:MSLAZ_2494"/>
<feature type="transmembrane region" description="Helical" evidence="8">
    <location>
        <begin position="312"/>
        <end position="334"/>
    </location>
</feature>
<proteinExistence type="inferred from homology"/>
<feature type="transmembrane region" description="Helical" evidence="8">
    <location>
        <begin position="175"/>
        <end position="199"/>
    </location>
</feature>
<keyword evidence="5 8" id="KW-0812">Transmembrane</keyword>
<evidence type="ECO:0000256" key="7">
    <source>
        <dbReference type="ARBA" id="ARBA00023136"/>
    </source>
</evidence>
<dbReference type="OrthoDB" id="147058at2157"/>
<dbReference type="PATRIC" id="fig|1434111.4.peg.3307"/>
<dbReference type="Gene3D" id="3.40.1710.10">
    <property type="entry name" value="abc type-2 transporter like domain"/>
    <property type="match status" value="1"/>
</dbReference>
<accession>A0A0E3WT02</accession>
<keyword evidence="6 8" id="KW-1133">Transmembrane helix</keyword>
<dbReference type="GO" id="GO:0005886">
    <property type="term" value="C:plasma membrane"/>
    <property type="evidence" value="ECO:0007669"/>
    <property type="project" value="UniProtKB-SubCell"/>
</dbReference>
<dbReference type="PANTHER" id="PTHR30294:SF29">
    <property type="entry name" value="MULTIDRUG ABC TRANSPORTER PERMEASE YBHS-RELATED"/>
    <property type="match status" value="1"/>
</dbReference>
<evidence type="ECO:0000256" key="3">
    <source>
        <dbReference type="ARBA" id="ARBA00022448"/>
    </source>
</evidence>
<evidence type="ECO:0000259" key="9">
    <source>
        <dbReference type="PROSITE" id="PS51012"/>
    </source>
</evidence>
<dbReference type="InterPro" id="IPR047817">
    <property type="entry name" value="ABC2_TM_bact-type"/>
</dbReference>
<dbReference type="Pfam" id="PF12698">
    <property type="entry name" value="ABC2_membrane_3"/>
    <property type="match status" value="1"/>
</dbReference>
<evidence type="ECO:0000256" key="5">
    <source>
        <dbReference type="ARBA" id="ARBA00022692"/>
    </source>
</evidence>
<reference evidence="10 11" key="1">
    <citation type="submission" date="2014-07" db="EMBL/GenBank/DDBJ databases">
        <title>Methanogenic archaea and the global carbon cycle.</title>
        <authorList>
            <person name="Henriksen J.R."/>
            <person name="Luke J."/>
            <person name="Reinhart S."/>
            <person name="Benedict M.N."/>
            <person name="Youngblut N.D."/>
            <person name="Metcalf M.E."/>
            <person name="Whitaker R.J."/>
            <person name="Metcalf W.W."/>
        </authorList>
    </citation>
    <scope>NUCLEOTIDE SEQUENCE [LARGE SCALE GENOMIC DNA]</scope>
    <source>
        <strain evidence="10 11">Z-7289</strain>
    </source>
</reference>
<evidence type="ECO:0000256" key="2">
    <source>
        <dbReference type="ARBA" id="ARBA00007783"/>
    </source>
</evidence>
<comment type="similarity">
    <text evidence="2">Belongs to the ABC-2 integral membrane protein family.</text>
</comment>
<dbReference type="HOGENOM" id="CLU_039483_2_3_2"/>
<evidence type="ECO:0000313" key="11">
    <source>
        <dbReference type="Proteomes" id="UP000033072"/>
    </source>
</evidence>
<feature type="transmembrane region" description="Helical" evidence="8">
    <location>
        <begin position="220"/>
        <end position="246"/>
    </location>
</feature>
<dbReference type="PROSITE" id="PS51012">
    <property type="entry name" value="ABC_TM2"/>
    <property type="match status" value="1"/>
</dbReference>